<keyword evidence="10" id="KW-1185">Reference proteome</keyword>
<dbReference type="Pfam" id="PF03175">
    <property type="entry name" value="DNA_pol_B_2"/>
    <property type="match status" value="1"/>
</dbReference>
<dbReference type="Pfam" id="PF02945">
    <property type="entry name" value="Endonuclease_7"/>
    <property type="match status" value="1"/>
</dbReference>
<organism evidence="9 10">
    <name type="scientific">Paramuricea clavata</name>
    <name type="common">Red gorgonian</name>
    <name type="synonym">Violescent sea-whip</name>
    <dbReference type="NCBI Taxonomy" id="317549"/>
    <lineage>
        <taxon>Eukaryota</taxon>
        <taxon>Metazoa</taxon>
        <taxon>Cnidaria</taxon>
        <taxon>Anthozoa</taxon>
        <taxon>Octocorallia</taxon>
        <taxon>Malacalcyonacea</taxon>
        <taxon>Plexauridae</taxon>
        <taxon>Paramuricea</taxon>
    </lineage>
</organism>
<protein>
    <recommendedName>
        <fullName evidence="2">DNA-directed DNA polymerase</fullName>
        <ecNumber evidence="2">2.7.7.7</ecNumber>
    </recommendedName>
</protein>
<dbReference type="EMBL" id="CACRXK020000316">
    <property type="protein sequence ID" value="CAB3980720.1"/>
    <property type="molecule type" value="Genomic_DNA"/>
</dbReference>
<evidence type="ECO:0000313" key="9">
    <source>
        <dbReference type="EMBL" id="CAB3980720.1"/>
    </source>
</evidence>
<dbReference type="GO" id="GO:0006260">
    <property type="term" value="P:DNA replication"/>
    <property type="evidence" value="ECO:0007669"/>
    <property type="project" value="UniProtKB-KW"/>
</dbReference>
<evidence type="ECO:0000313" key="10">
    <source>
        <dbReference type="Proteomes" id="UP001152795"/>
    </source>
</evidence>
<dbReference type="SUPFAM" id="SSF53098">
    <property type="entry name" value="Ribonuclease H-like"/>
    <property type="match status" value="1"/>
</dbReference>
<keyword evidence="4" id="KW-0548">Nucleotidyltransferase</keyword>
<dbReference type="GO" id="GO:0003887">
    <property type="term" value="F:DNA-directed DNA polymerase activity"/>
    <property type="evidence" value="ECO:0007669"/>
    <property type="project" value="UniProtKB-KW"/>
</dbReference>
<comment type="catalytic activity">
    <reaction evidence="8">
        <text>DNA(n) + a 2'-deoxyribonucleoside 5'-triphosphate = DNA(n+1) + diphosphate</text>
        <dbReference type="Rhea" id="RHEA:22508"/>
        <dbReference type="Rhea" id="RHEA-COMP:17339"/>
        <dbReference type="Rhea" id="RHEA-COMP:17340"/>
        <dbReference type="ChEBI" id="CHEBI:33019"/>
        <dbReference type="ChEBI" id="CHEBI:61560"/>
        <dbReference type="ChEBI" id="CHEBI:173112"/>
        <dbReference type="EC" id="2.7.7.7"/>
    </reaction>
</comment>
<dbReference type="AlphaFoldDB" id="A0A6S7G4N1"/>
<gene>
    <name evidence="9" type="ORF">PACLA_8A015868</name>
</gene>
<keyword evidence="3" id="KW-0808">Transferase</keyword>
<dbReference type="InterPro" id="IPR004868">
    <property type="entry name" value="DNA-dir_DNA_pol_B_mt/vir"/>
</dbReference>
<dbReference type="InterPro" id="IPR012337">
    <property type="entry name" value="RNaseH-like_sf"/>
</dbReference>
<name>A0A6S7G4N1_PARCT</name>
<comment type="similarity">
    <text evidence="1">Belongs to the DNA polymerase type-B family.</text>
</comment>
<dbReference type="SUPFAM" id="SSF54060">
    <property type="entry name" value="His-Me finger endonucleases"/>
    <property type="match status" value="1"/>
</dbReference>
<keyword evidence="7" id="KW-0238">DNA-binding</keyword>
<sequence length="840" mass="96161">MDGLKKFEFKKLLEKHHSGEDYHKLLDCLMKVRKVVDEMDGVRMPQLKSVVLRTCSRLGIDTAITDSKSKDIILQNEDTLFGKIYPVLGWEPHAGSNGCYDAKDEARDKEIKELKKKGEVSEKKLKALEKDNRKLKKEGEFNKKSLGVLRNDNRKLKRNIAAMRVGEEGIEVIGGTATPILHKTINYEKTGESDEGTIEKFTLGISKPDFGGQLDVSRKIVGDLLKSVLDRPVKFVETLVLKMVKGLLSKNTDVDLPMESETITVMNASEVEDAVRLSAERIIAKIESYQDRGSNWRVILVEKHEVDVVHFNPLVGSSFIELPAPLKSNMNGLINIENADDDECFRWCHVRHLRPGQRATKITRSDRKFAKTLNYNGIKFPVRIDDIPKIEKANELRITVIMLRGEKMFFPRYTSKFDYKDHMELLLMDDGEGNNHYVLVRDISMLLNSLSKTQHKRFFCLGCLNGFNSQERLDKHSGTCREFVIYADFESLLIPVDGKGECLRKTHDHEMCSYGFKRACYYDGKYDGEYKSYRGVGAISRSLSELLGEVEKCNGIIQSEFNKEVVMSVKDYDKLEKATECHICGGKFGESDKKVLDHCHVTSKFRGAAHNSCNLNHKLTGKIPVVFHNLRGYDGNFIMQGVKELGEKIEVIANNMQKYMSFTVGKQLVSIDSMQFMSSSLENLVSNLSDDRFKRMQCEWQGQELEMLLKKGVYPYEYMSCWEKFSEKSLPEKSAFYSSLYEEEVNDDDYLRACKVYEKFSCKNLGDYHDLYLKTDVLLLADVFEDFRRVCLESYKLDPAHYISAPGLSWDAMLKRTGVKLDLLSNVDMYQFIEKGMRGG</sequence>
<comment type="caution">
    <text evidence="9">The sequence shown here is derived from an EMBL/GenBank/DDBJ whole genome shotgun (WGS) entry which is preliminary data.</text>
</comment>
<evidence type="ECO:0000256" key="2">
    <source>
        <dbReference type="ARBA" id="ARBA00012417"/>
    </source>
</evidence>
<evidence type="ECO:0000256" key="4">
    <source>
        <dbReference type="ARBA" id="ARBA00022695"/>
    </source>
</evidence>
<proteinExistence type="inferred from homology"/>
<evidence type="ECO:0000256" key="5">
    <source>
        <dbReference type="ARBA" id="ARBA00022705"/>
    </source>
</evidence>
<keyword evidence="6" id="KW-0239">DNA-directed DNA polymerase</keyword>
<feature type="non-terminal residue" evidence="9">
    <location>
        <position position="840"/>
    </location>
</feature>
<dbReference type="GO" id="GO:0003677">
    <property type="term" value="F:DNA binding"/>
    <property type="evidence" value="ECO:0007669"/>
    <property type="project" value="UniProtKB-KW"/>
</dbReference>
<evidence type="ECO:0000256" key="7">
    <source>
        <dbReference type="ARBA" id="ARBA00023125"/>
    </source>
</evidence>
<dbReference type="InterPro" id="IPR038563">
    <property type="entry name" value="Endonuclease_7_sf"/>
</dbReference>
<reference evidence="9" key="1">
    <citation type="submission" date="2020-04" db="EMBL/GenBank/DDBJ databases">
        <authorList>
            <person name="Alioto T."/>
            <person name="Alioto T."/>
            <person name="Gomez Garrido J."/>
        </authorList>
    </citation>
    <scope>NUCLEOTIDE SEQUENCE</scope>
    <source>
        <strain evidence="9">A484AB</strain>
    </source>
</reference>
<dbReference type="Gene3D" id="3.40.1800.10">
    <property type="entry name" value="His-Me finger endonucleases"/>
    <property type="match status" value="1"/>
</dbReference>
<evidence type="ECO:0000256" key="6">
    <source>
        <dbReference type="ARBA" id="ARBA00022932"/>
    </source>
</evidence>
<dbReference type="Proteomes" id="UP001152795">
    <property type="component" value="Unassembled WGS sequence"/>
</dbReference>
<dbReference type="PANTHER" id="PTHR31511">
    <property type="entry name" value="PROTEIN CBG23764"/>
    <property type="match status" value="1"/>
</dbReference>
<dbReference type="GO" id="GO:0000166">
    <property type="term" value="F:nucleotide binding"/>
    <property type="evidence" value="ECO:0007669"/>
    <property type="project" value="InterPro"/>
</dbReference>
<evidence type="ECO:0000256" key="1">
    <source>
        <dbReference type="ARBA" id="ARBA00005755"/>
    </source>
</evidence>
<evidence type="ECO:0000256" key="8">
    <source>
        <dbReference type="ARBA" id="ARBA00049244"/>
    </source>
</evidence>
<dbReference type="OrthoDB" id="5976830at2759"/>
<dbReference type="PANTHER" id="PTHR31511:SF12">
    <property type="entry name" value="RHO TERMINATION FACTOR N-TERMINAL DOMAIN-CONTAINING PROTEIN"/>
    <property type="match status" value="1"/>
</dbReference>
<dbReference type="InterPro" id="IPR044925">
    <property type="entry name" value="His-Me_finger_sf"/>
</dbReference>
<evidence type="ECO:0000256" key="3">
    <source>
        <dbReference type="ARBA" id="ARBA00022679"/>
    </source>
</evidence>
<dbReference type="EC" id="2.7.7.7" evidence="2"/>
<dbReference type="InterPro" id="IPR004211">
    <property type="entry name" value="Endonuclease_7"/>
</dbReference>
<accession>A0A6S7G4N1</accession>
<keyword evidence="5" id="KW-0235">DNA replication</keyword>